<dbReference type="InterPro" id="IPR032675">
    <property type="entry name" value="LRR_dom_sf"/>
</dbReference>
<feature type="transmembrane region" description="Helical" evidence="4">
    <location>
        <begin position="327"/>
        <end position="348"/>
    </location>
</feature>
<evidence type="ECO:0000256" key="1">
    <source>
        <dbReference type="ARBA" id="ARBA00022614"/>
    </source>
</evidence>
<dbReference type="SMART" id="SM00369">
    <property type="entry name" value="LRR_TYP"/>
    <property type="match status" value="2"/>
</dbReference>
<dbReference type="Gene3D" id="3.80.10.10">
    <property type="entry name" value="Ribonuclease Inhibitor"/>
    <property type="match status" value="1"/>
</dbReference>
<dbReference type="GO" id="GO:0005615">
    <property type="term" value="C:extracellular space"/>
    <property type="evidence" value="ECO:0007669"/>
    <property type="project" value="TreeGrafter"/>
</dbReference>
<dbReference type="InterPro" id="IPR003591">
    <property type="entry name" value="Leu-rich_rpt_typical-subtyp"/>
</dbReference>
<dbReference type="Proteomes" id="UP000075886">
    <property type="component" value="Unassembled WGS sequence"/>
</dbReference>
<evidence type="ECO:0000313" key="5">
    <source>
        <dbReference type="EnsemblMetazoa" id="AFAF004718-PA"/>
    </source>
</evidence>
<keyword evidence="4" id="KW-0472">Membrane</keyword>
<dbReference type="PANTHER" id="PTHR24373:SF370">
    <property type="entry name" value="FISH-LIPS, ISOFORM E"/>
    <property type="match status" value="1"/>
</dbReference>
<feature type="transmembrane region" description="Helical" evidence="4">
    <location>
        <begin position="21"/>
        <end position="37"/>
    </location>
</feature>
<dbReference type="Pfam" id="PF13855">
    <property type="entry name" value="LRR_8"/>
    <property type="match status" value="1"/>
</dbReference>
<organism evidence="5 6">
    <name type="scientific">Anopheles farauti</name>
    <dbReference type="NCBI Taxonomy" id="69004"/>
    <lineage>
        <taxon>Eukaryota</taxon>
        <taxon>Metazoa</taxon>
        <taxon>Ecdysozoa</taxon>
        <taxon>Arthropoda</taxon>
        <taxon>Hexapoda</taxon>
        <taxon>Insecta</taxon>
        <taxon>Pterygota</taxon>
        <taxon>Neoptera</taxon>
        <taxon>Endopterygota</taxon>
        <taxon>Diptera</taxon>
        <taxon>Nematocera</taxon>
        <taxon>Culicoidea</taxon>
        <taxon>Culicidae</taxon>
        <taxon>Anophelinae</taxon>
        <taxon>Anopheles</taxon>
    </lineage>
</organism>
<evidence type="ECO:0000256" key="2">
    <source>
        <dbReference type="ARBA" id="ARBA00022729"/>
    </source>
</evidence>
<evidence type="ECO:0000256" key="3">
    <source>
        <dbReference type="ARBA" id="ARBA00022737"/>
    </source>
</evidence>
<dbReference type="AlphaFoldDB" id="A0A182Q7R3"/>
<name>A0A182Q7R3_9DIPT</name>
<keyword evidence="6" id="KW-1185">Reference proteome</keyword>
<keyword evidence="4" id="KW-0812">Transmembrane</keyword>
<proteinExistence type="predicted"/>
<dbReference type="EMBL" id="AXCN02000285">
    <property type="status" value="NOT_ANNOTATED_CDS"/>
    <property type="molecule type" value="Genomic_DNA"/>
</dbReference>
<reference evidence="6" key="1">
    <citation type="submission" date="2014-01" db="EMBL/GenBank/DDBJ databases">
        <title>The Genome Sequence of Anopheles farauti FAR1 (V2).</title>
        <authorList>
            <consortium name="The Broad Institute Genomics Platform"/>
            <person name="Neafsey D.E."/>
            <person name="Besansky N."/>
            <person name="Howell P."/>
            <person name="Walton C."/>
            <person name="Young S.K."/>
            <person name="Zeng Q."/>
            <person name="Gargeya S."/>
            <person name="Fitzgerald M."/>
            <person name="Haas B."/>
            <person name="Abouelleil A."/>
            <person name="Allen A.W."/>
            <person name="Alvarado L."/>
            <person name="Arachchi H.M."/>
            <person name="Berlin A.M."/>
            <person name="Chapman S.B."/>
            <person name="Gainer-Dewar J."/>
            <person name="Goldberg J."/>
            <person name="Griggs A."/>
            <person name="Gujja S."/>
            <person name="Hansen M."/>
            <person name="Howarth C."/>
            <person name="Imamovic A."/>
            <person name="Ireland A."/>
            <person name="Larimer J."/>
            <person name="McCowan C."/>
            <person name="Murphy C."/>
            <person name="Pearson M."/>
            <person name="Poon T.W."/>
            <person name="Priest M."/>
            <person name="Roberts A."/>
            <person name="Saif S."/>
            <person name="Shea T."/>
            <person name="Sisk P."/>
            <person name="Sykes S."/>
            <person name="Wortman J."/>
            <person name="Nusbaum C."/>
            <person name="Birren B."/>
        </authorList>
    </citation>
    <scope>NUCLEOTIDE SEQUENCE [LARGE SCALE GENOMIC DNA]</scope>
    <source>
        <strain evidence="6">FAR1</strain>
    </source>
</reference>
<keyword evidence="1" id="KW-0433">Leucine-rich repeat</keyword>
<dbReference type="PROSITE" id="PS51450">
    <property type="entry name" value="LRR"/>
    <property type="match status" value="1"/>
</dbReference>
<keyword evidence="3" id="KW-0677">Repeat</keyword>
<reference evidence="5" key="2">
    <citation type="submission" date="2020-05" db="UniProtKB">
        <authorList>
            <consortium name="EnsemblMetazoa"/>
        </authorList>
    </citation>
    <scope>IDENTIFICATION</scope>
    <source>
        <strain evidence="5">FAR1</strain>
    </source>
</reference>
<dbReference type="GO" id="GO:0031012">
    <property type="term" value="C:extracellular matrix"/>
    <property type="evidence" value="ECO:0007669"/>
    <property type="project" value="TreeGrafter"/>
</dbReference>
<dbReference type="VEuPathDB" id="VectorBase:AFAF004718"/>
<dbReference type="SUPFAM" id="SSF52058">
    <property type="entry name" value="L domain-like"/>
    <property type="match status" value="1"/>
</dbReference>
<evidence type="ECO:0000256" key="4">
    <source>
        <dbReference type="SAM" id="Phobius"/>
    </source>
</evidence>
<keyword evidence="2" id="KW-0732">Signal</keyword>
<keyword evidence="4" id="KW-1133">Transmembrane helix</keyword>
<accession>A0A182Q7R3</accession>
<dbReference type="InterPro" id="IPR050328">
    <property type="entry name" value="Dev_Immune_Receptor"/>
</dbReference>
<evidence type="ECO:0000313" key="6">
    <source>
        <dbReference type="Proteomes" id="UP000075886"/>
    </source>
</evidence>
<evidence type="ECO:0008006" key="7">
    <source>
        <dbReference type="Google" id="ProtNLM"/>
    </source>
</evidence>
<sequence length="355" mass="40075">MKYVTTSRNRTMLREASTMQWFLVIAPLLAIVAGNYTKNPWEHKCDPGSEIYACTVASFLYRPGKIHSTLLMPEAVHKVRLAYPQDKILPERDTIQAYDAMLHESLHRPKAIQIIHTSIEFVEIMADLEYANFQGNWITAVSAPDREGVSYALRYLDLCDNHLESIANFSTLVNLETLLLSNNYLSTVDGTVLIRLTKLTGLSLDGNRLEELSFDHLPATLEWLVLSMNLLGPMNLTGVQLPALQVLHLADNYYDEPDIAGWLAVAPKLQAMLLRGNNIAKDRAANITETLRLAGVAVDDISTSDEFHTFINSFHRMHQMHMMRENIFTILLAVGNGCVMVWGGFRLYKARVSRQ</sequence>
<dbReference type="InterPro" id="IPR001611">
    <property type="entry name" value="Leu-rich_rpt"/>
</dbReference>
<dbReference type="PANTHER" id="PTHR24373">
    <property type="entry name" value="SLIT RELATED LEUCINE-RICH REPEAT NEURONAL PROTEIN"/>
    <property type="match status" value="1"/>
</dbReference>
<protein>
    <recommendedName>
        <fullName evidence="7">Leucine rich immune protein (Coil-less)</fullName>
    </recommendedName>
</protein>
<dbReference type="EnsemblMetazoa" id="AFAF004718-RA">
    <property type="protein sequence ID" value="AFAF004718-PA"/>
    <property type="gene ID" value="AFAF004718"/>
</dbReference>
<dbReference type="STRING" id="69004.A0A182Q7R3"/>